<evidence type="ECO:0000259" key="1">
    <source>
        <dbReference type="Pfam" id="PF02371"/>
    </source>
</evidence>
<name>A0ABZ0W9W5_9BACT</name>
<dbReference type="EMBL" id="CP139960">
    <property type="protein sequence ID" value="WQD39373.1"/>
    <property type="molecule type" value="Genomic_DNA"/>
</dbReference>
<keyword evidence="3" id="KW-1185">Reference proteome</keyword>
<evidence type="ECO:0000313" key="2">
    <source>
        <dbReference type="EMBL" id="WQD39373.1"/>
    </source>
</evidence>
<reference evidence="2 3" key="1">
    <citation type="submission" date="2023-12" db="EMBL/GenBank/DDBJ databases">
        <title>Genome sequencing and assembly of bacterial species from a model synthetic community.</title>
        <authorList>
            <person name="Hogle S.L."/>
        </authorList>
    </citation>
    <scope>NUCLEOTIDE SEQUENCE [LARGE SCALE GENOMIC DNA]</scope>
    <source>
        <strain evidence="2 3">HAMBI_3031</strain>
    </source>
</reference>
<accession>A0ABZ0W9W5</accession>
<protein>
    <submittedName>
        <fullName evidence="2">Transposase</fullName>
    </submittedName>
</protein>
<organism evidence="2 3">
    <name type="scientific">Niabella yanshanensis</name>
    <dbReference type="NCBI Taxonomy" id="577386"/>
    <lineage>
        <taxon>Bacteria</taxon>
        <taxon>Pseudomonadati</taxon>
        <taxon>Bacteroidota</taxon>
        <taxon>Chitinophagia</taxon>
        <taxon>Chitinophagales</taxon>
        <taxon>Chitinophagaceae</taxon>
        <taxon>Niabella</taxon>
    </lineage>
</organism>
<feature type="domain" description="Transposase IS116/IS110/IS902 C-terminal" evidence="1">
    <location>
        <begin position="2"/>
        <end position="67"/>
    </location>
</feature>
<proteinExistence type="predicted"/>
<dbReference type="RefSeq" id="WP_162817715.1">
    <property type="nucleotide sequence ID" value="NZ_CP139960.1"/>
</dbReference>
<sequence>MNAVVILFELQDINRFKNLDHLCGYSGLVPDTGDTKIVKGITGRQNHFLRTALVESSWSVIRKDPAMLMGKKQSHHTHCQAFDC</sequence>
<dbReference type="InterPro" id="IPR003346">
    <property type="entry name" value="Transposase_20"/>
</dbReference>
<dbReference type="Proteomes" id="UP001325680">
    <property type="component" value="Chromosome"/>
</dbReference>
<evidence type="ECO:0000313" key="3">
    <source>
        <dbReference type="Proteomes" id="UP001325680"/>
    </source>
</evidence>
<gene>
    <name evidence="2" type="ORF">U0035_04340</name>
</gene>
<dbReference type="Pfam" id="PF02371">
    <property type="entry name" value="Transposase_20"/>
    <property type="match status" value="1"/>
</dbReference>